<keyword evidence="2" id="KW-1185">Reference proteome</keyword>
<protein>
    <submittedName>
        <fullName evidence="1">Uncharacterized protein</fullName>
    </submittedName>
</protein>
<proteinExistence type="predicted"/>
<accession>A0A225DK19</accession>
<dbReference type="Proteomes" id="UP000214646">
    <property type="component" value="Unassembled WGS sequence"/>
</dbReference>
<sequence length="54" mass="5744">MIAPPMKGKVTGCNRETVDEFTIPRRAVYSRGPGASASCPRCLPSVRPRGGRVG</sequence>
<name>A0A225DK19_9BACT</name>
<gene>
    <name evidence="1" type="ORF">FRUB_06659</name>
</gene>
<comment type="caution">
    <text evidence="1">The sequence shown here is derived from an EMBL/GenBank/DDBJ whole genome shotgun (WGS) entry which is preliminary data.</text>
</comment>
<dbReference type="EMBL" id="NIDE01000014">
    <property type="protein sequence ID" value="OWK37539.1"/>
    <property type="molecule type" value="Genomic_DNA"/>
</dbReference>
<dbReference type="AlphaFoldDB" id="A0A225DK19"/>
<evidence type="ECO:0000313" key="2">
    <source>
        <dbReference type="Proteomes" id="UP000214646"/>
    </source>
</evidence>
<evidence type="ECO:0000313" key="1">
    <source>
        <dbReference type="EMBL" id="OWK37539.1"/>
    </source>
</evidence>
<organism evidence="1 2">
    <name type="scientific">Fimbriiglobus ruber</name>
    <dbReference type="NCBI Taxonomy" id="1908690"/>
    <lineage>
        <taxon>Bacteria</taxon>
        <taxon>Pseudomonadati</taxon>
        <taxon>Planctomycetota</taxon>
        <taxon>Planctomycetia</taxon>
        <taxon>Gemmatales</taxon>
        <taxon>Gemmataceae</taxon>
        <taxon>Fimbriiglobus</taxon>
    </lineage>
</organism>
<reference evidence="2" key="1">
    <citation type="submission" date="2017-06" db="EMBL/GenBank/DDBJ databases">
        <title>Genome analysis of Fimbriiglobus ruber SP5, the first member of the order Planctomycetales with confirmed chitinolytic capability.</title>
        <authorList>
            <person name="Ravin N.V."/>
            <person name="Rakitin A.L."/>
            <person name="Ivanova A.A."/>
            <person name="Beletsky A.V."/>
            <person name="Kulichevskaya I.S."/>
            <person name="Mardanov A.V."/>
            <person name="Dedysh S.N."/>
        </authorList>
    </citation>
    <scope>NUCLEOTIDE SEQUENCE [LARGE SCALE GENOMIC DNA]</scope>
    <source>
        <strain evidence="2">SP5</strain>
    </source>
</reference>